<dbReference type="GO" id="GO:0009421">
    <property type="term" value="C:bacterial-type flagellum filament cap"/>
    <property type="evidence" value="ECO:0007669"/>
    <property type="project" value="InterPro"/>
</dbReference>
<dbReference type="STRING" id="525897.Dbac_2386"/>
<proteinExistence type="inferred from homology"/>
<evidence type="ECO:0000256" key="4">
    <source>
        <dbReference type="ARBA" id="ARBA00023143"/>
    </source>
</evidence>
<organism evidence="8 9">
    <name type="scientific">Desulfomicrobium baculatum (strain DSM 4028 / VKM B-1378 / X)</name>
    <name type="common">Desulfovibrio baculatus</name>
    <dbReference type="NCBI Taxonomy" id="525897"/>
    <lineage>
        <taxon>Bacteria</taxon>
        <taxon>Pseudomonadati</taxon>
        <taxon>Thermodesulfobacteriota</taxon>
        <taxon>Desulfovibrionia</taxon>
        <taxon>Desulfovibrionales</taxon>
        <taxon>Desulfomicrobiaceae</taxon>
        <taxon>Desulfomicrobium</taxon>
    </lineage>
</organism>
<dbReference type="HOGENOM" id="CLU_015182_1_0_7"/>
<dbReference type="EMBL" id="CP001629">
    <property type="protein sequence ID" value="ACU90465.1"/>
    <property type="molecule type" value="Genomic_DNA"/>
</dbReference>
<keyword evidence="5" id="KW-0964">Secreted</keyword>
<reference evidence="8 9" key="1">
    <citation type="journal article" date="2009" name="Stand. Genomic Sci.">
        <title>Complete genome sequence of Desulfomicrobium baculatum type strain (X).</title>
        <authorList>
            <person name="Copeland A."/>
            <person name="Spring S."/>
            <person name="Goker M."/>
            <person name="Schneider S."/>
            <person name="Lapidus A."/>
            <person name="Del Rio T.G."/>
            <person name="Tice H."/>
            <person name="Cheng J.F."/>
            <person name="Chen F."/>
            <person name="Nolan M."/>
            <person name="Bruce D."/>
            <person name="Goodwin L."/>
            <person name="Pitluck S."/>
            <person name="Ivanova N."/>
            <person name="Mavrommatis K."/>
            <person name="Ovchinnikova G."/>
            <person name="Pati A."/>
            <person name="Chen A."/>
            <person name="Palaniappan K."/>
            <person name="Land M."/>
            <person name="Hauser L."/>
            <person name="Chang Y.J."/>
            <person name="Jeffries C.C."/>
            <person name="Meincke L."/>
            <person name="Sims D."/>
            <person name="Brettin T."/>
            <person name="Detter J.C."/>
            <person name="Han C."/>
            <person name="Chain P."/>
            <person name="Bristow J."/>
            <person name="Eisen J.A."/>
            <person name="Markowitz V."/>
            <person name="Hugenholtz P."/>
            <person name="Kyrpides N.C."/>
            <person name="Klenk H.P."/>
            <person name="Lucas S."/>
        </authorList>
    </citation>
    <scope>NUCLEOTIDE SEQUENCE [LARGE SCALE GENOMIC DNA]</scope>
    <source>
        <strain evidence="9">DSM 4028 / VKM B-1378 / X</strain>
    </source>
</reference>
<feature type="domain" description="Flagellar hook-associated protein 2 N-terminal" evidence="6">
    <location>
        <begin position="21"/>
        <end position="117"/>
    </location>
</feature>
<dbReference type="OrthoDB" id="5484186at2"/>
<dbReference type="RefSeq" id="WP_015774554.1">
    <property type="nucleotide sequence ID" value="NC_013173.1"/>
</dbReference>
<keyword evidence="3" id="KW-0175">Coiled coil</keyword>
<dbReference type="AlphaFoldDB" id="C7LR59"/>
<comment type="similarity">
    <text evidence="1 5">Belongs to the FliD family.</text>
</comment>
<dbReference type="InterPro" id="IPR010809">
    <property type="entry name" value="FliD_C"/>
</dbReference>
<keyword evidence="8" id="KW-0969">Cilium</keyword>
<evidence type="ECO:0000256" key="1">
    <source>
        <dbReference type="ARBA" id="ARBA00009764"/>
    </source>
</evidence>
<dbReference type="Proteomes" id="UP000002216">
    <property type="component" value="Chromosome"/>
</dbReference>
<dbReference type="InterPro" id="IPR003481">
    <property type="entry name" value="FliD_N"/>
</dbReference>
<accession>C7LR59</accession>
<keyword evidence="8" id="KW-0966">Cell projection</keyword>
<comment type="subcellular location">
    <subcellularLocation>
        <location evidence="5">Secreted</location>
    </subcellularLocation>
    <subcellularLocation>
        <location evidence="5">Bacterial flagellum</location>
    </subcellularLocation>
</comment>
<evidence type="ECO:0000259" key="6">
    <source>
        <dbReference type="Pfam" id="PF02465"/>
    </source>
</evidence>
<gene>
    <name evidence="8" type="ordered locus">Dbac_2386</name>
</gene>
<dbReference type="GO" id="GO:0007155">
    <property type="term" value="P:cell adhesion"/>
    <property type="evidence" value="ECO:0007669"/>
    <property type="project" value="InterPro"/>
</dbReference>
<evidence type="ECO:0000256" key="2">
    <source>
        <dbReference type="ARBA" id="ARBA00011255"/>
    </source>
</evidence>
<dbReference type="PANTHER" id="PTHR30288:SF0">
    <property type="entry name" value="FLAGELLAR HOOK-ASSOCIATED PROTEIN 2"/>
    <property type="match status" value="1"/>
</dbReference>
<evidence type="ECO:0000256" key="5">
    <source>
        <dbReference type="RuleBase" id="RU362066"/>
    </source>
</evidence>
<feature type="domain" description="Flagellar hook-associated protein 2 C-terminal" evidence="7">
    <location>
        <begin position="357"/>
        <end position="668"/>
    </location>
</feature>
<dbReference type="Pfam" id="PF02465">
    <property type="entry name" value="FliD_N"/>
    <property type="match status" value="1"/>
</dbReference>
<dbReference type="InterPro" id="IPR040026">
    <property type="entry name" value="FliD"/>
</dbReference>
<sequence length="686" mass="72034">MADDLTTSLASGSIRFTGLGSGTDFDSMITKLIEIEQVRTKRLESWRSDWEAKSDAFDSLSSNMLSLKTSLDSMNTTDEFLTKNAVSSNTTALTATAGSTAEESTHQVDVLSLATNDMHMGSVIFSSPDKIISDGAAGAFVFTAGSRQVTVNVTSTTTLTQFASLINSDADNRNYVRASVVNDGSGYRLQIRGMNLGAGNDFIVDNSATSANLLTNFAQGQFIETQNAGNARLRVDGFPLDPPTPSEDILKATFTGKTTADTITTTDGTFKLAYDGTLYSVDVTAADTYASLAGKINTAVGFSMATAADVSGNVELTLTGEAGSDKQISIISSPGTTVGALQPGAFAQIQGATDGYFERSTNSISDIVSGVTMNLASIGSSTITTSLDPQAVTAKVQTFVDAVNSVLQEIKDQTQVTTVGENVSGSLLTGNYGMQMIQQKLKNILAEKGVGFDYDMDPLVSLGSVGITTDTSQGSATFGLLVFDSGAFTAALKTDPDAVARLFSADNYPSTKEMVDGVAVESSNFNFESSIKGITQAGEYSVSYTVGAGGDITSASINGFPASIDGTKIVATGDGNAARGLSLEVINLTAGTYSGSAQIKSGKTQELIDELKRLTDSTTGTLEVLKDNYQDIMDSIDDKIAYEERRLALLEKNLRLRFANLEAVLGTYDNISTQLSSQISSLSSKS</sequence>
<keyword evidence="4 5" id="KW-0975">Bacterial flagellum</keyword>
<evidence type="ECO:0000313" key="8">
    <source>
        <dbReference type="EMBL" id="ACU90465.1"/>
    </source>
</evidence>
<evidence type="ECO:0000313" key="9">
    <source>
        <dbReference type="Proteomes" id="UP000002216"/>
    </source>
</evidence>
<evidence type="ECO:0000259" key="7">
    <source>
        <dbReference type="Pfam" id="PF07195"/>
    </source>
</evidence>
<dbReference type="eggNOG" id="COG1345">
    <property type="taxonomic scope" value="Bacteria"/>
</dbReference>
<dbReference type="GO" id="GO:0071973">
    <property type="term" value="P:bacterial-type flagellum-dependent cell motility"/>
    <property type="evidence" value="ECO:0007669"/>
    <property type="project" value="TreeGrafter"/>
</dbReference>
<dbReference type="GO" id="GO:0009424">
    <property type="term" value="C:bacterial-type flagellum hook"/>
    <property type="evidence" value="ECO:0007669"/>
    <property type="project" value="UniProtKB-UniRule"/>
</dbReference>
<protein>
    <recommendedName>
        <fullName evidence="5">Flagellar hook-associated protein 2</fullName>
        <shortName evidence="5">HAP2</shortName>
    </recommendedName>
    <alternativeName>
        <fullName evidence="5">Flagellar cap protein</fullName>
    </alternativeName>
</protein>
<keyword evidence="8" id="KW-0282">Flagellum</keyword>
<dbReference type="PANTHER" id="PTHR30288">
    <property type="entry name" value="FLAGELLAR CAP/ASSEMBLY PROTEIN FLID"/>
    <property type="match status" value="1"/>
</dbReference>
<dbReference type="GO" id="GO:0005576">
    <property type="term" value="C:extracellular region"/>
    <property type="evidence" value="ECO:0007669"/>
    <property type="project" value="UniProtKB-SubCell"/>
</dbReference>
<dbReference type="Pfam" id="PF07195">
    <property type="entry name" value="FliD_C"/>
    <property type="match status" value="1"/>
</dbReference>
<comment type="function">
    <text evidence="5">Required for morphogenesis and for the elongation of the flagellar filament by facilitating polymerization of the flagellin monomers at the tip of growing filament. Forms a capping structure, which prevents flagellin subunits (transported through the central channel of the flagellum) from leaking out without polymerization at the distal end.</text>
</comment>
<keyword evidence="9" id="KW-1185">Reference proteome</keyword>
<comment type="subunit">
    <text evidence="2 5">Homopentamer.</text>
</comment>
<dbReference type="KEGG" id="dba:Dbac_2386"/>
<evidence type="ECO:0000256" key="3">
    <source>
        <dbReference type="ARBA" id="ARBA00023054"/>
    </source>
</evidence>
<name>C7LR59_DESBD</name>